<comment type="subcellular location">
    <subcellularLocation>
        <location evidence="1">Periplasm</location>
    </subcellularLocation>
</comment>
<dbReference type="SUPFAM" id="SSF53850">
    <property type="entry name" value="Periplasmic binding protein-like II"/>
    <property type="match status" value="1"/>
</dbReference>
<comment type="caution">
    <text evidence="7">The sequence shown here is derived from an EMBL/GenBank/DDBJ whole genome shotgun (WGS) entry which is preliminary data.</text>
</comment>
<dbReference type="RefSeq" id="WP_110329628.1">
    <property type="nucleotide sequence ID" value="NZ_QJJV01000036.1"/>
</dbReference>
<gene>
    <name evidence="7" type="ORF">C7400_13633</name>
</gene>
<accession>A0ABX5MD71</accession>
<keyword evidence="8" id="KW-1185">Reference proteome</keyword>
<evidence type="ECO:0000313" key="8">
    <source>
        <dbReference type="Proteomes" id="UP000247515"/>
    </source>
</evidence>
<proteinExistence type="inferred from homology"/>
<dbReference type="PANTHER" id="PTHR43649:SF28">
    <property type="entry name" value="BINDING PROTEIN COMPONENT OF ABC SUGAR TRANSPORTER-RELATED"/>
    <property type="match status" value="1"/>
</dbReference>
<dbReference type="Proteomes" id="UP000247515">
    <property type="component" value="Unassembled WGS sequence"/>
</dbReference>
<sequence length="420" mass="46189">MRRPSTRRAAAAVVAALAVLGVAVGYTVSQYRHNESDLHLLTWWSSPSESAALRHIVAAFNASGGHLTVQIAPGALAAEQTTIRSMRDGYSPDVAQFNISRQFDQLVEDGQLRRLDSVSSKNNWGSVFPAYVQSIIRRNGHFYAVPLGIHNYSAIFFSWTVFKKSGVDSPPGNIDELIADLRKARDHGFVPVAVGPQDWEVKIIFDSLLLGVAGKERFLRLYRDHDVALAASPELTRVLTYLREIRDLAEPSLQASTWSDATRQVISNHAAVQFMGDWAEGEFIAKGLSAGKDFGCLPGIGTGPVQTAMIGGDVWVLPKTDEPTKIKAQNLLAEVATDPTVQIDFSREKGSIPARLDVDTGRLNVCQRRFAALVRHDDVVPNADMFLSPDESHAIRAVLMRFWRHQLDVAGTQKALQNVL</sequence>
<dbReference type="Pfam" id="PF13416">
    <property type="entry name" value="SBP_bac_8"/>
    <property type="match status" value="1"/>
</dbReference>
<evidence type="ECO:0000256" key="3">
    <source>
        <dbReference type="ARBA" id="ARBA00022448"/>
    </source>
</evidence>
<protein>
    <recommendedName>
        <fullName evidence="6">Probable sugar-binding periplasmic protein</fullName>
    </recommendedName>
</protein>
<comment type="similarity">
    <text evidence="2">Belongs to the bacterial solute-binding protein 1 family.</text>
</comment>
<keyword evidence="4" id="KW-0732">Signal</keyword>
<dbReference type="InterPro" id="IPR006059">
    <property type="entry name" value="SBP"/>
</dbReference>
<evidence type="ECO:0000313" key="7">
    <source>
        <dbReference type="EMBL" id="PXX06201.1"/>
    </source>
</evidence>
<keyword evidence="3" id="KW-0813">Transport</keyword>
<evidence type="ECO:0000256" key="2">
    <source>
        <dbReference type="ARBA" id="ARBA00008520"/>
    </source>
</evidence>
<comment type="function">
    <text evidence="5">Part of a binding-protein-dependent transport system for a sugar.</text>
</comment>
<organism evidence="7 8">
    <name type="scientific">Paraburkholderia tropica</name>
    <dbReference type="NCBI Taxonomy" id="92647"/>
    <lineage>
        <taxon>Bacteria</taxon>
        <taxon>Pseudomonadati</taxon>
        <taxon>Pseudomonadota</taxon>
        <taxon>Betaproteobacteria</taxon>
        <taxon>Burkholderiales</taxon>
        <taxon>Burkholderiaceae</taxon>
        <taxon>Paraburkholderia</taxon>
    </lineage>
</organism>
<evidence type="ECO:0000256" key="6">
    <source>
        <dbReference type="ARBA" id="ARBA00049753"/>
    </source>
</evidence>
<evidence type="ECO:0000256" key="5">
    <source>
        <dbReference type="ARBA" id="ARBA00049629"/>
    </source>
</evidence>
<reference evidence="7 8" key="1">
    <citation type="submission" date="2018-05" db="EMBL/GenBank/DDBJ databases">
        <title>Genomic Encyclopedia of Type Strains, Phase IV (KMG-V): Genome sequencing to study the core and pangenomes of soil and plant-associated prokaryotes.</title>
        <authorList>
            <person name="Whitman W."/>
        </authorList>
    </citation>
    <scope>NUCLEOTIDE SEQUENCE [LARGE SCALE GENOMIC DNA]</scope>
    <source>
        <strain evidence="7 8">SIr-6563</strain>
    </source>
</reference>
<name>A0ABX5MD71_9BURK</name>
<dbReference type="EMBL" id="QJJV01000036">
    <property type="protein sequence ID" value="PXX06201.1"/>
    <property type="molecule type" value="Genomic_DNA"/>
</dbReference>
<dbReference type="PANTHER" id="PTHR43649">
    <property type="entry name" value="ARABINOSE-BINDING PROTEIN-RELATED"/>
    <property type="match status" value="1"/>
</dbReference>
<evidence type="ECO:0000256" key="1">
    <source>
        <dbReference type="ARBA" id="ARBA00004418"/>
    </source>
</evidence>
<evidence type="ECO:0000256" key="4">
    <source>
        <dbReference type="ARBA" id="ARBA00022729"/>
    </source>
</evidence>
<dbReference type="Gene3D" id="3.40.190.10">
    <property type="entry name" value="Periplasmic binding protein-like II"/>
    <property type="match status" value="2"/>
</dbReference>
<dbReference type="InterPro" id="IPR050490">
    <property type="entry name" value="Bact_solute-bd_prot1"/>
</dbReference>